<dbReference type="GO" id="GO:0005524">
    <property type="term" value="F:ATP binding"/>
    <property type="evidence" value="ECO:0007669"/>
    <property type="project" value="UniProtKB-KW"/>
</dbReference>
<dbReference type="SUPFAM" id="SSF52540">
    <property type="entry name" value="P-loop containing nucleoside triphosphate hydrolases"/>
    <property type="match status" value="1"/>
</dbReference>
<protein>
    <submittedName>
        <fullName evidence="2">ATP-binding protein</fullName>
    </submittedName>
</protein>
<dbReference type="AlphaFoldDB" id="A0A9X3YHB0"/>
<comment type="caution">
    <text evidence="2">The sequence shown here is derived from an EMBL/GenBank/DDBJ whole genome shotgun (WGS) entry which is preliminary data.</text>
</comment>
<dbReference type="PANTHER" id="PTHR35894">
    <property type="entry name" value="GENERAL SECRETION PATHWAY PROTEIN A-RELATED"/>
    <property type="match status" value="1"/>
</dbReference>
<keyword evidence="2" id="KW-0067">ATP-binding</keyword>
<proteinExistence type="predicted"/>
<name>A0A9X3YHB0_9GAMM</name>
<reference evidence="2" key="1">
    <citation type="submission" date="2023-02" db="EMBL/GenBank/DDBJ databases">
        <title>Tahibacter soli sp. nov. isolated from soil.</title>
        <authorList>
            <person name="Baek J.H."/>
            <person name="Lee J.K."/>
            <person name="Choi D.G."/>
            <person name="Jeon C.O."/>
        </authorList>
    </citation>
    <scope>NUCLEOTIDE SEQUENCE</scope>
    <source>
        <strain evidence="2">BL</strain>
    </source>
</reference>
<dbReference type="InterPro" id="IPR052026">
    <property type="entry name" value="ExeA_AAA_ATPase_DNA-bind"/>
</dbReference>
<keyword evidence="2" id="KW-0547">Nucleotide-binding</keyword>
<dbReference type="PANTHER" id="PTHR35894:SF5">
    <property type="entry name" value="MU-LIKE PROPHAGE FLUMU DNA TRANSPOSITION PROTEIN B"/>
    <property type="match status" value="1"/>
</dbReference>
<evidence type="ECO:0000313" key="3">
    <source>
        <dbReference type="Proteomes" id="UP001139971"/>
    </source>
</evidence>
<dbReference type="InterPro" id="IPR049945">
    <property type="entry name" value="AAA_22"/>
</dbReference>
<evidence type="ECO:0000313" key="2">
    <source>
        <dbReference type="EMBL" id="MDC8012262.1"/>
    </source>
</evidence>
<dbReference type="RefSeq" id="WP_263543509.1">
    <property type="nucleotide sequence ID" value="NZ_JAOVZO020000003.1"/>
</dbReference>
<feature type="domain" description="ORC1/DEAH AAA+ ATPase" evidence="1">
    <location>
        <begin position="30"/>
        <end position="144"/>
    </location>
</feature>
<dbReference type="InterPro" id="IPR027417">
    <property type="entry name" value="P-loop_NTPase"/>
</dbReference>
<sequence>MKSKIVPISNVARLSEAATALVERPAGMPGMGLIEGETGYGKTTAAAWLITRMNGVYVRALATSTPSSLLDAICKELNILRRPTNVGTVEAIVQRLAETQRPVFIDEADYLVDQKRLVETLRDIHDLATVPVILIGMAGIRRKLTKWPQFTGRISQWVDFTPSTFEDAKLLARELAEVPIADDLVRQLHTATHGSVRLIVVGLARIEQFARSRGLERIAALDWPAHGDFFIGSAPTPKTRPAISAVR</sequence>
<organism evidence="2 3">
    <name type="scientific">Tahibacter soli</name>
    <dbReference type="NCBI Taxonomy" id="2983605"/>
    <lineage>
        <taxon>Bacteria</taxon>
        <taxon>Pseudomonadati</taxon>
        <taxon>Pseudomonadota</taxon>
        <taxon>Gammaproteobacteria</taxon>
        <taxon>Lysobacterales</taxon>
        <taxon>Rhodanobacteraceae</taxon>
        <taxon>Tahibacter</taxon>
    </lineage>
</organism>
<dbReference type="Gene3D" id="3.40.50.300">
    <property type="entry name" value="P-loop containing nucleotide triphosphate hydrolases"/>
    <property type="match status" value="1"/>
</dbReference>
<dbReference type="Pfam" id="PF13401">
    <property type="entry name" value="AAA_22"/>
    <property type="match status" value="1"/>
</dbReference>
<evidence type="ECO:0000259" key="1">
    <source>
        <dbReference type="Pfam" id="PF13401"/>
    </source>
</evidence>
<accession>A0A9X3YHB0</accession>
<dbReference type="GO" id="GO:0016887">
    <property type="term" value="F:ATP hydrolysis activity"/>
    <property type="evidence" value="ECO:0007669"/>
    <property type="project" value="InterPro"/>
</dbReference>
<keyword evidence="3" id="KW-1185">Reference proteome</keyword>
<dbReference type="EMBL" id="JAOVZO020000003">
    <property type="protein sequence ID" value="MDC8012262.1"/>
    <property type="molecule type" value="Genomic_DNA"/>
</dbReference>
<dbReference type="Proteomes" id="UP001139971">
    <property type="component" value="Unassembled WGS sequence"/>
</dbReference>
<gene>
    <name evidence="2" type="ORF">OD750_006840</name>
</gene>